<dbReference type="PIRSF" id="PIRSF012641">
    <property type="entry name" value="UCP012641"/>
    <property type="match status" value="1"/>
</dbReference>
<feature type="domain" description="Zinc-ribbon" evidence="1">
    <location>
        <begin position="3"/>
        <end position="78"/>
    </location>
</feature>
<organism evidence="2 3">
    <name type="scientific">Rubrimonas cliftonensis</name>
    <dbReference type="NCBI Taxonomy" id="89524"/>
    <lineage>
        <taxon>Bacteria</taxon>
        <taxon>Pseudomonadati</taxon>
        <taxon>Pseudomonadota</taxon>
        <taxon>Alphaproteobacteria</taxon>
        <taxon>Rhodobacterales</taxon>
        <taxon>Paracoccaceae</taxon>
        <taxon>Rubrimonas</taxon>
    </lineage>
</organism>
<sequence length="338" mass="35733">MDVFECPCCGARIFFRNPACMACGAALVFDPRGRRFATVEASQPCANRDAIGCNWAAAPGGGQGAFCAACAMTRTSPDRGVDDNDALWAEAEGAKRWVVAGLMRWGLFTDADPHAPPVFDMLSESTSAGAAQVTMGHMEGVVTLNVAEADPAIREARRANLAERYRTMTGHVRHELGHLVFERLAQAPGFLDAFRPLFGDERADYGAALDAHYANAADGEAAPPEGHLTDYAAAHPHEDWAETFAHHLHLVDIVDSAARVGLSSPALETAGGGGFDPYAADDAGTVLNVGGELTIALNHVNRSMGLADVYPFVLTPPTREKLGFVHRWLPAAGGGAAP</sequence>
<evidence type="ECO:0000259" key="1">
    <source>
        <dbReference type="Pfam" id="PF10005"/>
    </source>
</evidence>
<name>A0A1H4E5A8_9RHOB</name>
<dbReference type="Pfam" id="PF10005">
    <property type="entry name" value="Zn_ribbon_DZR_6"/>
    <property type="match status" value="1"/>
</dbReference>
<evidence type="ECO:0000313" key="2">
    <source>
        <dbReference type="EMBL" id="SEA80234.1"/>
    </source>
</evidence>
<keyword evidence="3" id="KW-1185">Reference proteome</keyword>
<dbReference type="InterPro" id="IPR031321">
    <property type="entry name" value="UCP012641"/>
</dbReference>
<reference evidence="2 3" key="1">
    <citation type="submission" date="2016-10" db="EMBL/GenBank/DDBJ databases">
        <authorList>
            <person name="de Groot N.N."/>
        </authorList>
    </citation>
    <scope>NUCLEOTIDE SEQUENCE [LARGE SCALE GENOMIC DNA]</scope>
    <source>
        <strain evidence="2 3">DSM 15345</strain>
    </source>
</reference>
<dbReference type="OrthoDB" id="256753at2"/>
<dbReference type="Pfam" id="PF15887">
    <property type="entry name" value="Peptidase_Mx"/>
    <property type="match status" value="1"/>
</dbReference>
<accession>A0A1H4E5A8</accession>
<dbReference type="RefSeq" id="WP_093255025.1">
    <property type="nucleotide sequence ID" value="NZ_FNQM01000012.1"/>
</dbReference>
<dbReference type="Gene3D" id="3.40.390.70">
    <property type="match status" value="1"/>
</dbReference>
<dbReference type="STRING" id="89524.SAMN05444370_11259"/>
<dbReference type="EMBL" id="FNQM01000012">
    <property type="protein sequence ID" value="SEA80234.1"/>
    <property type="molecule type" value="Genomic_DNA"/>
</dbReference>
<dbReference type="Proteomes" id="UP000198703">
    <property type="component" value="Unassembled WGS sequence"/>
</dbReference>
<dbReference type="AlphaFoldDB" id="A0A1H4E5A8"/>
<dbReference type="InterPro" id="IPR011201">
    <property type="entry name" value="Zinc-ribbon_6_bact"/>
</dbReference>
<protein>
    <recommendedName>
        <fullName evidence="1">Zinc-ribbon domain-containing protein</fullName>
    </recommendedName>
</protein>
<proteinExistence type="predicted"/>
<gene>
    <name evidence="2" type="ORF">SAMN05444370_11259</name>
</gene>
<evidence type="ECO:0000313" key="3">
    <source>
        <dbReference type="Proteomes" id="UP000198703"/>
    </source>
</evidence>